<dbReference type="PANTHER" id="PTHR35330">
    <property type="entry name" value="SIROHEME BIOSYNTHESIS PROTEIN MET8"/>
    <property type="match status" value="1"/>
</dbReference>
<dbReference type="Pfam" id="PF13241">
    <property type="entry name" value="NAD_binding_7"/>
    <property type="match status" value="1"/>
</dbReference>
<dbReference type="GO" id="GO:0004325">
    <property type="term" value="F:ferrochelatase activity"/>
    <property type="evidence" value="ECO:0007669"/>
    <property type="project" value="InterPro"/>
</dbReference>
<dbReference type="EMBL" id="FPHG01000032">
    <property type="protein sequence ID" value="SFV57381.1"/>
    <property type="molecule type" value="Genomic_DNA"/>
</dbReference>
<proteinExistence type="predicted"/>
<dbReference type="AlphaFoldDB" id="A0A1W1BV91"/>
<gene>
    <name evidence="7" type="ORF">MNB_SV-9-583</name>
</gene>
<dbReference type="SUPFAM" id="SSF51735">
    <property type="entry name" value="NAD(P)-binding Rossmann-fold domains"/>
    <property type="match status" value="1"/>
</dbReference>
<dbReference type="Gene3D" id="1.10.8.610">
    <property type="entry name" value="SirC, precorrin-2 dehydrogenase, C-terminal helical domain-like"/>
    <property type="match status" value="1"/>
</dbReference>
<keyword evidence="5" id="KW-0627">Porphyrin biosynthesis</keyword>
<accession>A0A1W1BV91</accession>
<dbReference type="Gene3D" id="3.40.50.720">
    <property type="entry name" value="NAD(P)-binding Rossmann-like Domain"/>
    <property type="match status" value="1"/>
</dbReference>
<sequence length="188" mass="21855">MSFFPMYMDISNLKVLLVGGGNIATEKIEKLLDFTENIKIIAPFISEPLREIIKDKNLSYNLRPYMTGDINGFDIVIIATDTIKIHKEIYEESRGGRIWVNSVDNKDYCDFIFPSYIKRGDLTISFSTSGSSPAFTKQIKNYFERKIPENIDEFLDNMKTLRGEIPKGRDRMKTFKKMVKEYMNKNFS</sequence>
<reference evidence="7" key="1">
    <citation type="submission" date="2016-10" db="EMBL/GenBank/DDBJ databases">
        <authorList>
            <person name="de Groot N.N."/>
        </authorList>
    </citation>
    <scope>NUCLEOTIDE SEQUENCE</scope>
</reference>
<organism evidence="7">
    <name type="scientific">hydrothermal vent metagenome</name>
    <dbReference type="NCBI Taxonomy" id="652676"/>
    <lineage>
        <taxon>unclassified sequences</taxon>
        <taxon>metagenomes</taxon>
        <taxon>ecological metagenomes</taxon>
    </lineage>
</organism>
<protein>
    <recommendedName>
        <fullName evidence="2">precorrin-2 dehydrogenase</fullName>
        <ecNumber evidence="2">1.3.1.76</ecNumber>
    </recommendedName>
</protein>
<dbReference type="InterPro" id="IPR028161">
    <property type="entry name" value="Met8-like"/>
</dbReference>
<dbReference type="EC" id="1.3.1.76" evidence="2"/>
<evidence type="ECO:0000256" key="4">
    <source>
        <dbReference type="ARBA" id="ARBA00023027"/>
    </source>
</evidence>
<dbReference type="SUPFAM" id="SSF75615">
    <property type="entry name" value="Siroheme synthase middle domains-like"/>
    <property type="match status" value="1"/>
</dbReference>
<evidence type="ECO:0000256" key="6">
    <source>
        <dbReference type="ARBA" id="ARBA00047561"/>
    </source>
</evidence>
<dbReference type="UniPathway" id="UPA00262">
    <property type="reaction ID" value="UER00222"/>
</dbReference>
<keyword evidence="7" id="KW-0456">Lyase</keyword>
<comment type="catalytic activity">
    <reaction evidence="6">
        <text>precorrin-2 + NAD(+) = sirohydrochlorin + NADH + 2 H(+)</text>
        <dbReference type="Rhea" id="RHEA:15613"/>
        <dbReference type="ChEBI" id="CHEBI:15378"/>
        <dbReference type="ChEBI" id="CHEBI:57540"/>
        <dbReference type="ChEBI" id="CHEBI:57945"/>
        <dbReference type="ChEBI" id="CHEBI:58351"/>
        <dbReference type="ChEBI" id="CHEBI:58827"/>
        <dbReference type="EC" id="1.3.1.76"/>
    </reaction>
</comment>
<evidence type="ECO:0000256" key="1">
    <source>
        <dbReference type="ARBA" id="ARBA00005010"/>
    </source>
</evidence>
<evidence type="ECO:0000256" key="3">
    <source>
        <dbReference type="ARBA" id="ARBA00023002"/>
    </source>
</evidence>
<keyword evidence="4" id="KW-0520">NAD</keyword>
<dbReference type="InterPro" id="IPR006367">
    <property type="entry name" value="Sirohaem_synthase_N"/>
</dbReference>
<dbReference type="PANTHER" id="PTHR35330:SF1">
    <property type="entry name" value="SIROHEME BIOSYNTHESIS PROTEIN MET8"/>
    <property type="match status" value="1"/>
</dbReference>
<dbReference type="GO" id="GO:0043115">
    <property type="term" value="F:precorrin-2 dehydrogenase activity"/>
    <property type="evidence" value="ECO:0007669"/>
    <property type="project" value="UniProtKB-EC"/>
</dbReference>
<dbReference type="InterPro" id="IPR036291">
    <property type="entry name" value="NAD(P)-bd_dom_sf"/>
</dbReference>
<evidence type="ECO:0000256" key="2">
    <source>
        <dbReference type="ARBA" id="ARBA00012400"/>
    </source>
</evidence>
<dbReference type="GO" id="GO:0019354">
    <property type="term" value="P:siroheme biosynthetic process"/>
    <property type="evidence" value="ECO:0007669"/>
    <property type="project" value="UniProtKB-UniPathway"/>
</dbReference>
<comment type="pathway">
    <text evidence="1">Porphyrin-containing compound metabolism; siroheme biosynthesis; sirohydrochlorin from precorrin-2: step 1/1.</text>
</comment>
<dbReference type="NCBIfam" id="TIGR01470">
    <property type="entry name" value="cysG_Nterm"/>
    <property type="match status" value="1"/>
</dbReference>
<evidence type="ECO:0000256" key="5">
    <source>
        <dbReference type="ARBA" id="ARBA00023244"/>
    </source>
</evidence>
<keyword evidence="3 7" id="KW-0560">Oxidoreductase</keyword>
<dbReference type="InterPro" id="IPR042518">
    <property type="entry name" value="SirC_C"/>
</dbReference>
<name>A0A1W1BV91_9ZZZZ</name>
<evidence type="ECO:0000313" key="7">
    <source>
        <dbReference type="EMBL" id="SFV57381.1"/>
    </source>
</evidence>